<keyword evidence="2" id="KW-0067">ATP-binding</keyword>
<dbReference type="InterPro" id="IPR027417">
    <property type="entry name" value="P-loop_NTPase"/>
</dbReference>
<keyword evidence="4" id="KW-0804">Transcription</keyword>
<feature type="domain" description="Response regulatory" evidence="7">
    <location>
        <begin position="25"/>
        <end position="141"/>
    </location>
</feature>
<organism evidence="8 9">
    <name type="scientific">Thiocapsa rosea</name>
    <dbReference type="NCBI Taxonomy" id="69360"/>
    <lineage>
        <taxon>Bacteria</taxon>
        <taxon>Pseudomonadati</taxon>
        <taxon>Pseudomonadota</taxon>
        <taxon>Gammaproteobacteria</taxon>
        <taxon>Chromatiales</taxon>
        <taxon>Chromatiaceae</taxon>
        <taxon>Thiocapsa</taxon>
    </lineage>
</organism>
<dbReference type="Pfam" id="PF00072">
    <property type="entry name" value="Response_reg"/>
    <property type="match status" value="1"/>
</dbReference>
<dbReference type="GO" id="GO:0005524">
    <property type="term" value="F:ATP binding"/>
    <property type="evidence" value="ECO:0007669"/>
    <property type="project" value="UniProtKB-KW"/>
</dbReference>
<dbReference type="PROSITE" id="PS00675">
    <property type="entry name" value="SIGMA54_INTERACT_1"/>
    <property type="match status" value="1"/>
</dbReference>
<feature type="domain" description="Sigma-54 factor interaction" evidence="6">
    <location>
        <begin position="166"/>
        <end position="394"/>
    </location>
</feature>
<dbReference type="Pfam" id="PF02954">
    <property type="entry name" value="HTH_8"/>
    <property type="match status" value="1"/>
</dbReference>
<dbReference type="InterPro" id="IPR009057">
    <property type="entry name" value="Homeodomain-like_sf"/>
</dbReference>
<evidence type="ECO:0000259" key="6">
    <source>
        <dbReference type="PROSITE" id="PS50045"/>
    </source>
</evidence>
<comment type="caution">
    <text evidence="8">The sequence shown here is derived from an EMBL/GenBank/DDBJ whole genome shotgun (WGS) entry which is preliminary data.</text>
</comment>
<proteinExistence type="predicted"/>
<dbReference type="OrthoDB" id="9804019at2"/>
<gene>
    <name evidence="8" type="ORF">BDD21_3859</name>
</gene>
<dbReference type="InterPro" id="IPR025943">
    <property type="entry name" value="Sigma_54_int_dom_ATP-bd_2"/>
</dbReference>
<dbReference type="PANTHER" id="PTHR32071:SF91">
    <property type="entry name" value="TUNGSTATE-RESPONSIVE TWO COMPONENT SIGMA54-DEPENDENT SIGNAL TRANSDUCTION SYSTEM RESPONSE REGULATOR FIS FAMILY"/>
    <property type="match status" value="1"/>
</dbReference>
<dbReference type="AlphaFoldDB" id="A0A495VC47"/>
<evidence type="ECO:0000256" key="3">
    <source>
        <dbReference type="ARBA" id="ARBA00023015"/>
    </source>
</evidence>
<dbReference type="PROSITE" id="PS00676">
    <property type="entry name" value="SIGMA54_INTERACT_2"/>
    <property type="match status" value="1"/>
</dbReference>
<evidence type="ECO:0000256" key="2">
    <source>
        <dbReference type="ARBA" id="ARBA00022840"/>
    </source>
</evidence>
<dbReference type="GO" id="GO:0000160">
    <property type="term" value="P:phosphorelay signal transduction system"/>
    <property type="evidence" value="ECO:0007669"/>
    <property type="project" value="InterPro"/>
</dbReference>
<keyword evidence="5" id="KW-0597">Phosphoprotein</keyword>
<dbReference type="CDD" id="cd00156">
    <property type="entry name" value="REC"/>
    <property type="match status" value="1"/>
</dbReference>
<dbReference type="Gene3D" id="1.10.8.60">
    <property type="match status" value="1"/>
</dbReference>
<name>A0A495VC47_9GAMM</name>
<dbReference type="InterPro" id="IPR025662">
    <property type="entry name" value="Sigma_54_int_dom_ATP-bd_1"/>
</dbReference>
<dbReference type="InterPro" id="IPR003593">
    <property type="entry name" value="AAA+_ATPase"/>
</dbReference>
<reference evidence="8 9" key="1">
    <citation type="submission" date="2018-10" db="EMBL/GenBank/DDBJ databases">
        <title>Genomic Encyclopedia of Archaeal and Bacterial Type Strains, Phase II (KMG-II): from individual species to whole genera.</title>
        <authorList>
            <person name="Goeker M."/>
        </authorList>
    </citation>
    <scope>NUCLEOTIDE SEQUENCE [LARGE SCALE GENOMIC DNA]</scope>
    <source>
        <strain evidence="8 9">DSM 235</strain>
    </source>
</reference>
<keyword evidence="3" id="KW-0805">Transcription regulation</keyword>
<dbReference type="SUPFAM" id="SSF46689">
    <property type="entry name" value="Homeodomain-like"/>
    <property type="match status" value="1"/>
</dbReference>
<dbReference type="EMBL" id="RBXL01000001">
    <property type="protein sequence ID" value="RKT46350.1"/>
    <property type="molecule type" value="Genomic_DNA"/>
</dbReference>
<keyword evidence="9" id="KW-1185">Reference proteome</keyword>
<dbReference type="InterPro" id="IPR011006">
    <property type="entry name" value="CheY-like_superfamily"/>
</dbReference>
<dbReference type="Proteomes" id="UP000274556">
    <property type="component" value="Unassembled WGS sequence"/>
</dbReference>
<dbReference type="GO" id="GO:0006355">
    <property type="term" value="P:regulation of DNA-templated transcription"/>
    <property type="evidence" value="ECO:0007669"/>
    <property type="project" value="InterPro"/>
</dbReference>
<keyword evidence="1" id="KW-0547">Nucleotide-binding</keyword>
<dbReference type="RefSeq" id="WP_120798486.1">
    <property type="nucleotide sequence ID" value="NZ_RBXL01000001.1"/>
</dbReference>
<evidence type="ECO:0000256" key="5">
    <source>
        <dbReference type="PROSITE-ProRule" id="PRU00169"/>
    </source>
</evidence>
<dbReference type="InterPro" id="IPR002197">
    <property type="entry name" value="HTH_Fis"/>
</dbReference>
<dbReference type="Gene3D" id="3.40.50.300">
    <property type="entry name" value="P-loop containing nucleotide triphosphate hydrolases"/>
    <property type="match status" value="1"/>
</dbReference>
<dbReference type="Pfam" id="PF25601">
    <property type="entry name" value="AAA_lid_14"/>
    <property type="match status" value="1"/>
</dbReference>
<evidence type="ECO:0000313" key="9">
    <source>
        <dbReference type="Proteomes" id="UP000274556"/>
    </source>
</evidence>
<protein>
    <submittedName>
        <fullName evidence="8">Two component Fis family sigma54 specific transcriptional regulator</fullName>
    </submittedName>
</protein>
<dbReference type="SUPFAM" id="SSF52540">
    <property type="entry name" value="P-loop containing nucleoside triphosphate hydrolases"/>
    <property type="match status" value="1"/>
</dbReference>
<evidence type="ECO:0000313" key="8">
    <source>
        <dbReference type="EMBL" id="RKT46350.1"/>
    </source>
</evidence>
<dbReference type="PANTHER" id="PTHR32071">
    <property type="entry name" value="TRANSCRIPTIONAL REGULATORY PROTEIN"/>
    <property type="match status" value="1"/>
</dbReference>
<dbReference type="GO" id="GO:0043565">
    <property type="term" value="F:sequence-specific DNA binding"/>
    <property type="evidence" value="ECO:0007669"/>
    <property type="project" value="InterPro"/>
</dbReference>
<dbReference type="Gene3D" id="1.10.10.60">
    <property type="entry name" value="Homeodomain-like"/>
    <property type="match status" value="1"/>
</dbReference>
<dbReference type="InterPro" id="IPR058031">
    <property type="entry name" value="AAA_lid_NorR"/>
</dbReference>
<evidence type="ECO:0000256" key="1">
    <source>
        <dbReference type="ARBA" id="ARBA00022741"/>
    </source>
</evidence>
<dbReference type="FunFam" id="3.40.50.300:FF:000006">
    <property type="entry name" value="DNA-binding transcriptional regulator NtrC"/>
    <property type="match status" value="1"/>
</dbReference>
<dbReference type="PROSITE" id="PS50045">
    <property type="entry name" value="SIGMA54_INTERACT_4"/>
    <property type="match status" value="1"/>
</dbReference>
<dbReference type="CDD" id="cd00009">
    <property type="entry name" value="AAA"/>
    <property type="match status" value="1"/>
</dbReference>
<dbReference type="SUPFAM" id="SSF52172">
    <property type="entry name" value="CheY-like"/>
    <property type="match status" value="1"/>
</dbReference>
<dbReference type="InterPro" id="IPR001789">
    <property type="entry name" value="Sig_transdc_resp-reg_receiver"/>
</dbReference>
<evidence type="ECO:0000256" key="4">
    <source>
        <dbReference type="ARBA" id="ARBA00023163"/>
    </source>
</evidence>
<dbReference type="SMART" id="SM00382">
    <property type="entry name" value="AAA"/>
    <property type="match status" value="1"/>
</dbReference>
<sequence>MSISFADRSDVGGDEVSAAPNAVEAILVLDDEPGMRTFIARTLSSKFARVETAADAEEARALAKDTRFDLMIADIRLPGAVSGLELARELRDRYQVDLDVIFITGYSDVYDEIDALRDTSADVLRKPFHAEQLLAVIKRAQDRRQATREQFLRNREFEQRPSAKRIVGESASLKDIWRTIHRIAPMPSTVLIKGETGTGKELVARALHDLSGRRGSYVPVNCGAISADLIEGELFGHLKGAFTGAHQARNGLFSHADGGTLFLDEIGEMPLALQAKLLRVLEERRYRPVGGSQEIPVNARVITATNRDLAAEVLAGRFRKDLYYRINVVDLRLPPLRERKGDIEHLARYFLQVLSAELGVPTPELTAWDLQQLTRYDWPGNCRELRNVIERSLLLGSPVAQYVWESTAHTPEESASVAPTSSLEAVQRSHIMNALCVAGGNKTVAARALGVSRKTVERKLKEWSDEASAAQPG</sequence>
<dbReference type="Gene3D" id="3.40.50.2300">
    <property type="match status" value="1"/>
</dbReference>
<dbReference type="SMART" id="SM00448">
    <property type="entry name" value="REC"/>
    <property type="match status" value="1"/>
</dbReference>
<dbReference type="Pfam" id="PF00158">
    <property type="entry name" value="Sigma54_activat"/>
    <property type="match status" value="1"/>
</dbReference>
<dbReference type="PROSITE" id="PS50110">
    <property type="entry name" value="RESPONSE_REGULATORY"/>
    <property type="match status" value="1"/>
</dbReference>
<dbReference type="PRINTS" id="PR01590">
    <property type="entry name" value="HTHFIS"/>
</dbReference>
<evidence type="ECO:0000259" key="7">
    <source>
        <dbReference type="PROSITE" id="PS50110"/>
    </source>
</evidence>
<accession>A0A495VC47</accession>
<feature type="modified residue" description="4-aspartylphosphate" evidence="5">
    <location>
        <position position="74"/>
    </location>
</feature>
<dbReference type="InterPro" id="IPR002078">
    <property type="entry name" value="Sigma_54_int"/>
</dbReference>